<dbReference type="AlphaFoldDB" id="A0A1X6WT35"/>
<evidence type="ECO:0000313" key="4">
    <source>
        <dbReference type="Proteomes" id="UP000195981"/>
    </source>
</evidence>
<feature type="region of interest" description="Disordered" evidence="1">
    <location>
        <begin position="1"/>
        <end position="26"/>
    </location>
</feature>
<sequence length="144" mass="15113">MTTVNDVLRPGSTALLTTQGPDGPRTRPVIVHDDPAGEIGVLAVLTKPDTRKIADVAATPRATVCGTTADGYYALEARTEVIDDPAVVGPAMARFLGMDPAQAPAPEPGAAPAVAAIRLRFDSGKKWTVHSDKPFDNDVENIEI</sequence>
<dbReference type="EMBL" id="FWFG01000013">
    <property type="protein sequence ID" value="SLM88188.1"/>
    <property type="molecule type" value="Genomic_DNA"/>
</dbReference>
<dbReference type="OrthoDB" id="1432662at2"/>
<organism evidence="3 4">
    <name type="scientific">Brachybacterium nesterenkovii</name>
    <dbReference type="NCBI Taxonomy" id="47847"/>
    <lineage>
        <taxon>Bacteria</taxon>
        <taxon>Bacillati</taxon>
        <taxon>Actinomycetota</taxon>
        <taxon>Actinomycetes</taxon>
        <taxon>Micrococcales</taxon>
        <taxon>Dermabacteraceae</taxon>
        <taxon>Brachybacterium</taxon>
    </lineage>
</organism>
<dbReference type="Gene3D" id="2.30.110.10">
    <property type="entry name" value="Electron Transport, Fmn-binding Protein, Chain A"/>
    <property type="match status" value="1"/>
</dbReference>
<dbReference type="RefSeq" id="WP_087101929.1">
    <property type="nucleotide sequence ID" value="NZ_FWFG01000013.1"/>
</dbReference>
<dbReference type="InterPro" id="IPR012349">
    <property type="entry name" value="Split_barrel_FMN-bd"/>
</dbReference>
<reference evidence="3 4" key="1">
    <citation type="submission" date="2017-02" db="EMBL/GenBank/DDBJ databases">
        <authorList>
            <person name="Peterson S.W."/>
        </authorList>
    </citation>
    <scope>NUCLEOTIDE SEQUENCE [LARGE SCALE GENOMIC DNA]</scope>
    <source>
        <strain evidence="3 4">CIP104813</strain>
    </source>
</reference>
<evidence type="ECO:0000256" key="1">
    <source>
        <dbReference type="SAM" id="MobiDB-lite"/>
    </source>
</evidence>
<protein>
    <recommendedName>
        <fullName evidence="2">Pyridoxamine 5'-phosphate oxidase N-terminal domain-containing protein</fullName>
    </recommendedName>
</protein>
<dbReference type="Proteomes" id="UP000195981">
    <property type="component" value="Unassembled WGS sequence"/>
</dbReference>
<keyword evidence="4" id="KW-1185">Reference proteome</keyword>
<evidence type="ECO:0000313" key="3">
    <source>
        <dbReference type="EMBL" id="SLM88188.1"/>
    </source>
</evidence>
<proteinExistence type="predicted"/>
<dbReference type="SUPFAM" id="SSF50475">
    <property type="entry name" value="FMN-binding split barrel"/>
    <property type="match status" value="1"/>
</dbReference>
<name>A0A1X6WT35_9MICO</name>
<dbReference type="Pfam" id="PF01243">
    <property type="entry name" value="PNPOx_N"/>
    <property type="match status" value="1"/>
</dbReference>
<accession>A0A1X6WT35</accession>
<feature type="domain" description="Pyridoxamine 5'-phosphate oxidase N-terminal" evidence="2">
    <location>
        <begin position="6"/>
        <end position="124"/>
    </location>
</feature>
<dbReference type="InterPro" id="IPR011576">
    <property type="entry name" value="Pyridox_Oxase_N"/>
</dbReference>
<evidence type="ECO:0000259" key="2">
    <source>
        <dbReference type="Pfam" id="PF01243"/>
    </source>
</evidence>
<gene>
    <name evidence="3" type="ORF">FM110_01295</name>
</gene>